<dbReference type="InParanoid" id="J4I3J3"/>
<dbReference type="Proteomes" id="UP000006352">
    <property type="component" value="Unassembled WGS sequence"/>
</dbReference>
<dbReference type="HOGENOM" id="CLU_1740554_0_0_1"/>
<reference evidence="2 3" key="1">
    <citation type="journal article" date="2012" name="Appl. Environ. Microbiol.">
        <title>Short-read sequencing for genomic analysis of the brown rot fungus Fibroporia radiculosa.</title>
        <authorList>
            <person name="Tang J.D."/>
            <person name="Perkins A.D."/>
            <person name="Sonstegard T.S."/>
            <person name="Schroeder S.G."/>
            <person name="Burgess S.C."/>
            <person name="Diehl S.V."/>
        </authorList>
    </citation>
    <scope>NUCLEOTIDE SEQUENCE [LARGE SCALE GENOMIC DNA]</scope>
    <source>
        <strain evidence="2 3">TFFH 294</strain>
    </source>
</reference>
<dbReference type="OrthoDB" id="2909316at2759"/>
<dbReference type="RefSeq" id="XP_012185930.1">
    <property type="nucleotide sequence ID" value="XM_012330540.1"/>
</dbReference>
<evidence type="ECO:0000313" key="2">
    <source>
        <dbReference type="EMBL" id="CCM06647.1"/>
    </source>
</evidence>
<evidence type="ECO:0000313" key="3">
    <source>
        <dbReference type="Proteomes" id="UP000006352"/>
    </source>
</evidence>
<dbReference type="EMBL" id="HE797430">
    <property type="protein sequence ID" value="CCM06647.1"/>
    <property type="molecule type" value="Genomic_DNA"/>
</dbReference>
<keyword evidence="3" id="KW-1185">Reference proteome</keyword>
<organism evidence="2 3">
    <name type="scientific">Fibroporia radiculosa</name>
    <dbReference type="NCBI Taxonomy" id="599839"/>
    <lineage>
        <taxon>Eukaryota</taxon>
        <taxon>Fungi</taxon>
        <taxon>Dikarya</taxon>
        <taxon>Basidiomycota</taxon>
        <taxon>Agaricomycotina</taxon>
        <taxon>Agaricomycetes</taxon>
        <taxon>Polyporales</taxon>
        <taxon>Fibroporiaceae</taxon>
        <taxon>Fibroporia</taxon>
    </lineage>
</organism>
<dbReference type="GeneID" id="24101547"/>
<dbReference type="AlphaFoldDB" id="J4I3J3"/>
<sequence>MSDETNGSATTPTKKPKPELTPGSGNIVIECHIILEVAKETMRLEFFEGTNSMAVRALIGSGNCIIMTPDGYFWIVLRSQPEQRTVTLVFTVQTEADGSFMPLKALSSDYTKNNMKVPKYVQSYMLHTEDGGDKDYHDMTLVVTVISCTK</sequence>
<gene>
    <name evidence="2" type="ORF">FIBRA_08930</name>
</gene>
<feature type="region of interest" description="Disordered" evidence="1">
    <location>
        <begin position="1"/>
        <end position="23"/>
    </location>
</feature>
<accession>J4I3J3</accession>
<name>J4I3J3_9APHY</name>
<proteinExistence type="predicted"/>
<protein>
    <submittedName>
        <fullName evidence="2">Uncharacterized protein</fullName>
    </submittedName>
</protein>
<evidence type="ECO:0000256" key="1">
    <source>
        <dbReference type="SAM" id="MobiDB-lite"/>
    </source>
</evidence>